<evidence type="ECO:0000256" key="1">
    <source>
        <dbReference type="SAM" id="SignalP"/>
    </source>
</evidence>
<reference evidence="2 3" key="1">
    <citation type="submission" date="2024-02" db="EMBL/GenBank/DDBJ databases">
        <authorList>
            <person name="Chen Y."/>
            <person name="Shah S."/>
            <person name="Dougan E. K."/>
            <person name="Thang M."/>
            <person name="Chan C."/>
        </authorList>
    </citation>
    <scope>NUCLEOTIDE SEQUENCE [LARGE SCALE GENOMIC DNA]</scope>
</reference>
<feature type="signal peptide" evidence="1">
    <location>
        <begin position="1"/>
        <end position="19"/>
    </location>
</feature>
<dbReference type="EMBL" id="CAXAMN010000768">
    <property type="protein sequence ID" value="CAK8990548.1"/>
    <property type="molecule type" value="Genomic_DNA"/>
</dbReference>
<protein>
    <submittedName>
        <fullName evidence="2">Uncharacterized protein</fullName>
    </submittedName>
</protein>
<keyword evidence="3" id="KW-1185">Reference proteome</keyword>
<dbReference type="Proteomes" id="UP001642484">
    <property type="component" value="Unassembled WGS sequence"/>
</dbReference>
<evidence type="ECO:0000313" key="3">
    <source>
        <dbReference type="Proteomes" id="UP001642484"/>
    </source>
</evidence>
<feature type="chain" id="PRO_5045588417" evidence="1">
    <location>
        <begin position="20"/>
        <end position="207"/>
    </location>
</feature>
<keyword evidence="1" id="KW-0732">Signal</keyword>
<organism evidence="2 3">
    <name type="scientific">Durusdinium trenchii</name>
    <dbReference type="NCBI Taxonomy" id="1381693"/>
    <lineage>
        <taxon>Eukaryota</taxon>
        <taxon>Sar</taxon>
        <taxon>Alveolata</taxon>
        <taxon>Dinophyceae</taxon>
        <taxon>Suessiales</taxon>
        <taxon>Symbiodiniaceae</taxon>
        <taxon>Durusdinium</taxon>
    </lineage>
</organism>
<sequence length="207" mass="22119">MAFNFPHFIRWILLVVVSADDVETVLDACAADGGDCGLMMKQLRAAKRDVLIAKDEISFNSTVSTQGNETEFLSSSADSNISTSGCDWSGRDEFCKNWGACVCGKEVSVTDVGALVISCVAAPHLCVPVAVELLKDAAGTSIATNLVKQMLEEKKEVPLPDGTSAKARVLSGTGCRHCPCNPCPVVGTFCHDQPNKHQLCVAWSKNR</sequence>
<proteinExistence type="predicted"/>
<accession>A0ABP0HL84</accession>
<name>A0ABP0HL84_9DINO</name>
<gene>
    <name evidence="2" type="ORF">CCMP2556_LOCUS2096</name>
</gene>
<comment type="caution">
    <text evidence="2">The sequence shown here is derived from an EMBL/GenBank/DDBJ whole genome shotgun (WGS) entry which is preliminary data.</text>
</comment>
<evidence type="ECO:0000313" key="2">
    <source>
        <dbReference type="EMBL" id="CAK8990548.1"/>
    </source>
</evidence>